<sequence>MDRDIFDEYLEQFHEASTEVKWKYSNKLDDVDLMFFQHDFIAIKQGLDYYGFSERPFLRMAEEAGAYYIRWSELRETFDRFC</sequence>
<evidence type="ECO:0000313" key="2">
    <source>
        <dbReference type="Proteomes" id="UP001276854"/>
    </source>
</evidence>
<reference evidence="1 2" key="1">
    <citation type="submission" date="2023-10" db="EMBL/GenBank/DDBJ databases">
        <title>A novel Glycoside Hydrolase 43-Like Enzyme from Clostrdium boliviensis is an Endo-xylanase, and a Candidate for Xylooligosaccharides Production from Different Xylan Substrates.</title>
        <authorList>
            <person name="Alvarez M.T."/>
            <person name="Rocabado-Villegas L.R."/>
            <person name="Salas-Veizaga D.M."/>
            <person name="Linares-Pasten J.A."/>
            <person name="Gudmundsdottir E.E."/>
            <person name="Hreggvidsson G.O."/>
            <person name="Adlercreutz P."/>
            <person name="Nordberg Karlsson E."/>
        </authorList>
    </citation>
    <scope>NUCLEOTIDE SEQUENCE [LARGE SCALE GENOMIC DNA]</scope>
    <source>
        <strain evidence="1 2">E-1</strain>
    </source>
</reference>
<dbReference type="EMBL" id="JAWONS010000090">
    <property type="protein sequence ID" value="MDW2796573.1"/>
    <property type="molecule type" value="Genomic_DNA"/>
</dbReference>
<protein>
    <submittedName>
        <fullName evidence="1">DUF6462 family protein</fullName>
    </submittedName>
</protein>
<accession>A0ABU4GHX9</accession>
<keyword evidence="2" id="KW-1185">Reference proteome</keyword>
<dbReference type="InterPro" id="IPR045591">
    <property type="entry name" value="DUF6462"/>
</dbReference>
<evidence type="ECO:0000313" key="1">
    <source>
        <dbReference type="EMBL" id="MDW2796573.1"/>
    </source>
</evidence>
<dbReference type="Pfam" id="PF20063">
    <property type="entry name" value="DUF6462"/>
    <property type="match status" value="1"/>
</dbReference>
<gene>
    <name evidence="1" type="ORF">RZO55_03140</name>
</gene>
<proteinExistence type="predicted"/>
<dbReference type="Proteomes" id="UP001276854">
    <property type="component" value="Unassembled WGS sequence"/>
</dbReference>
<dbReference type="RefSeq" id="WP_318062846.1">
    <property type="nucleotide sequence ID" value="NZ_JAWONS010000090.1"/>
</dbReference>
<organism evidence="1 2">
    <name type="scientific">Clostridium boliviensis</name>
    <dbReference type="NCBI Taxonomy" id="318465"/>
    <lineage>
        <taxon>Bacteria</taxon>
        <taxon>Bacillati</taxon>
        <taxon>Bacillota</taxon>
        <taxon>Clostridia</taxon>
        <taxon>Eubacteriales</taxon>
        <taxon>Clostridiaceae</taxon>
        <taxon>Clostridium</taxon>
    </lineage>
</organism>
<comment type="caution">
    <text evidence="1">The sequence shown here is derived from an EMBL/GenBank/DDBJ whole genome shotgun (WGS) entry which is preliminary data.</text>
</comment>
<name>A0ABU4GHX9_9CLOT</name>